<organism evidence="3 4">
    <name type="scientific">Sphingomonas japonica</name>
    <dbReference type="NCBI Taxonomy" id="511662"/>
    <lineage>
        <taxon>Bacteria</taxon>
        <taxon>Pseudomonadati</taxon>
        <taxon>Pseudomonadota</taxon>
        <taxon>Alphaproteobacteria</taxon>
        <taxon>Sphingomonadales</taxon>
        <taxon>Sphingomonadaceae</taxon>
        <taxon>Sphingomonas</taxon>
    </lineage>
</organism>
<name>A0ABX0TXK8_9SPHN</name>
<reference evidence="3 4" key="1">
    <citation type="submission" date="2020-03" db="EMBL/GenBank/DDBJ databases">
        <title>Genomic Encyclopedia of Type Strains, Phase IV (KMG-IV): sequencing the most valuable type-strain genomes for metagenomic binning, comparative biology and taxonomic classification.</title>
        <authorList>
            <person name="Goeker M."/>
        </authorList>
    </citation>
    <scope>NUCLEOTIDE SEQUENCE [LARGE SCALE GENOMIC DNA]</scope>
    <source>
        <strain evidence="3 4">DSM 22753</strain>
    </source>
</reference>
<keyword evidence="4" id="KW-1185">Reference proteome</keyword>
<dbReference type="EMBL" id="JAASQP010000001">
    <property type="protein sequence ID" value="NIJ22963.1"/>
    <property type="molecule type" value="Genomic_DNA"/>
</dbReference>
<protein>
    <submittedName>
        <fullName evidence="3">Flp pilus assembly protein TadG</fullName>
    </submittedName>
</protein>
<dbReference type="Proteomes" id="UP000788153">
    <property type="component" value="Unassembled WGS sequence"/>
</dbReference>
<accession>A0ABX0TXK8</accession>
<evidence type="ECO:0000256" key="1">
    <source>
        <dbReference type="SAM" id="Phobius"/>
    </source>
</evidence>
<proteinExistence type="predicted"/>
<feature type="transmembrane region" description="Helical" evidence="1">
    <location>
        <begin position="20"/>
        <end position="44"/>
    </location>
</feature>
<evidence type="ECO:0000313" key="3">
    <source>
        <dbReference type="EMBL" id="NIJ22963.1"/>
    </source>
</evidence>
<dbReference type="RefSeq" id="WP_140048152.1">
    <property type="nucleotide sequence ID" value="NZ_BAAAEV010000001.1"/>
</dbReference>
<keyword evidence="1" id="KW-0472">Membrane</keyword>
<dbReference type="Pfam" id="PF07811">
    <property type="entry name" value="TadE"/>
    <property type="match status" value="1"/>
</dbReference>
<gene>
    <name evidence="3" type="ORF">FHT01_000505</name>
</gene>
<dbReference type="InterPro" id="IPR012495">
    <property type="entry name" value="TadE-like_dom"/>
</dbReference>
<feature type="domain" description="TadE-like" evidence="2">
    <location>
        <begin position="17"/>
        <end position="58"/>
    </location>
</feature>
<comment type="caution">
    <text evidence="3">The sequence shown here is derived from an EMBL/GenBank/DDBJ whole genome shotgun (WGS) entry which is preliminary data.</text>
</comment>
<evidence type="ECO:0000313" key="4">
    <source>
        <dbReference type="Proteomes" id="UP000788153"/>
    </source>
</evidence>
<evidence type="ECO:0000259" key="2">
    <source>
        <dbReference type="Pfam" id="PF07811"/>
    </source>
</evidence>
<keyword evidence="1" id="KW-0812">Transmembrane</keyword>
<sequence length="141" mass="14532">MAIRTFRTAAFGDRRAAALIEFAIAAPVLVLLLLGIVGYGQYFLLAHSAQQLANDAARVAIAGVTAQEREAIATAAVDDGGAALGIVDAENLTSVVREQSGRIEVDVAVDASDGAMFSVPIVPMPPSTIVRRAAARIGEAS</sequence>
<keyword evidence="1" id="KW-1133">Transmembrane helix</keyword>